<dbReference type="Proteomes" id="UP001153069">
    <property type="component" value="Unassembled WGS sequence"/>
</dbReference>
<dbReference type="GO" id="GO:0046354">
    <property type="term" value="P:mannan biosynthetic process"/>
    <property type="evidence" value="ECO:0007669"/>
    <property type="project" value="TreeGrafter"/>
</dbReference>
<dbReference type="OrthoDB" id="430354at2759"/>
<feature type="region of interest" description="Disordered" evidence="11">
    <location>
        <begin position="1"/>
        <end position="51"/>
    </location>
</feature>
<keyword evidence="5" id="KW-0812">Transmembrane</keyword>
<name>A0A9N8EM60_9STRA</name>
<dbReference type="InterPro" id="IPR022751">
    <property type="entry name" value="Alpha_mannosyltransferase"/>
</dbReference>
<organism evidence="12 13">
    <name type="scientific">Seminavis robusta</name>
    <dbReference type="NCBI Taxonomy" id="568900"/>
    <lineage>
        <taxon>Eukaryota</taxon>
        <taxon>Sar</taxon>
        <taxon>Stramenopiles</taxon>
        <taxon>Ochrophyta</taxon>
        <taxon>Bacillariophyta</taxon>
        <taxon>Bacillariophyceae</taxon>
        <taxon>Bacillariophycidae</taxon>
        <taxon>Naviculales</taxon>
        <taxon>Naviculaceae</taxon>
        <taxon>Seminavis</taxon>
    </lineage>
</organism>
<keyword evidence="13" id="KW-1185">Reference proteome</keyword>
<gene>
    <name evidence="12" type="ORF">SEMRO_1443_G273120.1</name>
</gene>
<evidence type="ECO:0000256" key="4">
    <source>
        <dbReference type="ARBA" id="ARBA00022679"/>
    </source>
</evidence>
<keyword evidence="6" id="KW-0735">Signal-anchor</keyword>
<keyword evidence="4" id="KW-0808">Transferase</keyword>
<evidence type="ECO:0000256" key="6">
    <source>
        <dbReference type="ARBA" id="ARBA00022968"/>
    </source>
</evidence>
<dbReference type="PANTHER" id="PTHR31646">
    <property type="entry name" value="ALPHA-1,2-MANNOSYLTRANSFERASE MNN2"/>
    <property type="match status" value="1"/>
</dbReference>
<dbReference type="SUPFAM" id="SSF53448">
    <property type="entry name" value="Nucleotide-diphospho-sugar transferases"/>
    <property type="match status" value="1"/>
</dbReference>
<evidence type="ECO:0000313" key="13">
    <source>
        <dbReference type="Proteomes" id="UP001153069"/>
    </source>
</evidence>
<evidence type="ECO:0000256" key="9">
    <source>
        <dbReference type="ARBA" id="ARBA00023136"/>
    </source>
</evidence>
<proteinExistence type="inferred from homology"/>
<comment type="subcellular location">
    <subcellularLocation>
        <location evidence="10">Endomembrane system</location>
        <topology evidence="10">Single-pass membrane protein</topology>
    </subcellularLocation>
    <subcellularLocation>
        <location evidence="1">Golgi apparatus membrane</location>
    </subcellularLocation>
    <subcellularLocation>
        <location evidence="2">Membrane</location>
        <topology evidence="2">Single-pass type II membrane protein</topology>
    </subcellularLocation>
</comment>
<evidence type="ECO:0000256" key="5">
    <source>
        <dbReference type="ARBA" id="ARBA00022692"/>
    </source>
</evidence>
<evidence type="ECO:0000256" key="3">
    <source>
        <dbReference type="ARBA" id="ARBA00009105"/>
    </source>
</evidence>
<feature type="compositionally biased region" description="Basic and acidic residues" evidence="11">
    <location>
        <begin position="24"/>
        <end position="51"/>
    </location>
</feature>
<feature type="compositionally biased region" description="Polar residues" evidence="11">
    <location>
        <begin position="1"/>
        <end position="20"/>
    </location>
</feature>
<evidence type="ECO:0000256" key="7">
    <source>
        <dbReference type="ARBA" id="ARBA00022989"/>
    </source>
</evidence>
<comment type="caution">
    <text evidence="12">The sequence shown here is derived from an EMBL/GenBank/DDBJ whole genome shotgun (WGS) entry which is preliminary data.</text>
</comment>
<dbReference type="EMBL" id="CAICTM010001441">
    <property type="protein sequence ID" value="CAB9523667.1"/>
    <property type="molecule type" value="Genomic_DNA"/>
</dbReference>
<dbReference type="Gene3D" id="3.90.550.10">
    <property type="entry name" value="Spore Coat Polysaccharide Biosynthesis Protein SpsA, Chain A"/>
    <property type="match status" value="1"/>
</dbReference>
<dbReference type="Pfam" id="PF11051">
    <property type="entry name" value="Mannosyl_trans3"/>
    <property type="match status" value="2"/>
</dbReference>
<comment type="similarity">
    <text evidence="3">Belongs to the MNN1/MNT family.</text>
</comment>
<dbReference type="AlphaFoldDB" id="A0A9N8EM60"/>
<sequence>MASSACSERTSIIRPTNGARSRSPARDKIAMKKEPRTKDDDADRKDDVHQERRQVAAGNYYSGRYRRIAWATIAFMCWCLIQSAMRKPLPTPGASLDSRYNINSNAIFPFVDELETEFNRNSDAHIDNLQCISWRATVGCTPDGPHVGNKRTPSLQGFFHRDWPCAKKLPALAGGSGYCEMQTETGEMVKVFQKGCYEGYPLRTAKFTASFSCDMAASFLKYKNRMMNFKPTEPMAFSGYAVPSRGIVMQVFGKVLPSAYSIVRILRDVHGCDLPIELWSLAGEVTKSDPVVRQLLDLPDINLRTIHDTSIKSYMSKLYSIVYSQFDQVLWLDSDNFPFRDPSFLFETAEFEQTGSMFWKDYWKPQQNDFYITKHSLAWELFDIPPDSPIRNEMELEAGQFVIDRRRTKKALHALLFLTLTFKEIIQPLDILLGDKDLFKFAFHATKTPFHYIEKPPGYAGYAAPPLMRSDAVCGQTMIQPDPAGDPLFFHRNMAKIGSRKALKRVWEKGLMFKNGNSEAEYHTEMWPSLWRLCMCFYPKNPSIYEELDFGEGSEVEQFEEKLLFYADEALSILDNEKR</sequence>
<evidence type="ECO:0000256" key="10">
    <source>
        <dbReference type="ARBA" id="ARBA00037847"/>
    </source>
</evidence>
<dbReference type="GO" id="GO:0000139">
    <property type="term" value="C:Golgi membrane"/>
    <property type="evidence" value="ECO:0007669"/>
    <property type="project" value="UniProtKB-SubCell"/>
</dbReference>
<evidence type="ECO:0000256" key="1">
    <source>
        <dbReference type="ARBA" id="ARBA00004394"/>
    </source>
</evidence>
<evidence type="ECO:0000256" key="8">
    <source>
        <dbReference type="ARBA" id="ARBA00023034"/>
    </source>
</evidence>
<evidence type="ECO:0000256" key="11">
    <source>
        <dbReference type="SAM" id="MobiDB-lite"/>
    </source>
</evidence>
<keyword evidence="9" id="KW-0472">Membrane</keyword>
<protein>
    <submittedName>
        <fullName evidence="12">Alpha-1,2-mannosyltransferase MNN5</fullName>
    </submittedName>
</protein>
<keyword evidence="8" id="KW-0333">Golgi apparatus</keyword>
<accession>A0A9N8EM60</accession>
<reference evidence="12" key="1">
    <citation type="submission" date="2020-06" db="EMBL/GenBank/DDBJ databases">
        <authorList>
            <consortium name="Plant Systems Biology data submission"/>
        </authorList>
    </citation>
    <scope>NUCLEOTIDE SEQUENCE</scope>
    <source>
        <strain evidence="12">D6</strain>
    </source>
</reference>
<keyword evidence="7" id="KW-1133">Transmembrane helix</keyword>
<evidence type="ECO:0000313" key="12">
    <source>
        <dbReference type="EMBL" id="CAB9523667.1"/>
    </source>
</evidence>
<dbReference type="InterPro" id="IPR029044">
    <property type="entry name" value="Nucleotide-diphossugar_trans"/>
</dbReference>
<dbReference type="GO" id="GO:0000026">
    <property type="term" value="F:alpha-1,2-mannosyltransferase activity"/>
    <property type="evidence" value="ECO:0007669"/>
    <property type="project" value="TreeGrafter"/>
</dbReference>
<evidence type="ECO:0000256" key="2">
    <source>
        <dbReference type="ARBA" id="ARBA00004606"/>
    </source>
</evidence>
<dbReference type="PANTHER" id="PTHR31646:SF1">
    <property type="entry name" value="ALPHA-1,2-MANNOSYLTRANSFERASE MNN2"/>
    <property type="match status" value="1"/>
</dbReference>